<evidence type="ECO:0000256" key="1">
    <source>
        <dbReference type="SAM" id="MobiDB-lite"/>
    </source>
</evidence>
<keyword evidence="2" id="KW-0378">Hydrolase</keyword>
<comment type="caution">
    <text evidence="2">The sequence shown here is derived from an EMBL/GenBank/DDBJ whole genome shotgun (WGS) entry which is preliminary data.</text>
</comment>
<feature type="non-terminal residue" evidence="2">
    <location>
        <position position="59"/>
    </location>
</feature>
<dbReference type="AlphaFoldDB" id="A0AAE1HMX5"/>
<feature type="region of interest" description="Disordered" evidence="1">
    <location>
        <begin position="20"/>
        <end position="59"/>
    </location>
</feature>
<proteinExistence type="predicted"/>
<name>A0AAE1HMX5_9NEOP</name>
<dbReference type="GO" id="GO:0016787">
    <property type="term" value="F:hydrolase activity"/>
    <property type="evidence" value="ECO:0007669"/>
    <property type="project" value="UniProtKB-KW"/>
</dbReference>
<reference evidence="2" key="1">
    <citation type="submission" date="2021-07" db="EMBL/GenBank/DDBJ databases">
        <authorList>
            <person name="Catto M.A."/>
            <person name="Jacobson A."/>
            <person name="Kennedy G."/>
            <person name="Labadie P."/>
            <person name="Hunt B.G."/>
            <person name="Srinivasan R."/>
        </authorList>
    </citation>
    <scope>NUCLEOTIDE SEQUENCE</scope>
    <source>
        <strain evidence="2">PL_HMW_Pooled</strain>
        <tissue evidence="2">Head</tissue>
    </source>
</reference>
<keyword evidence="3" id="KW-1185">Reference proteome</keyword>
<protein>
    <submittedName>
        <fullName evidence="2">Ubiquitin carboxyl-terminal hydrolase 4</fullName>
    </submittedName>
</protein>
<accession>A0AAE1HMX5</accession>
<dbReference type="EMBL" id="JAHWGI010001147">
    <property type="protein sequence ID" value="KAK3923611.1"/>
    <property type="molecule type" value="Genomic_DNA"/>
</dbReference>
<evidence type="ECO:0000313" key="3">
    <source>
        <dbReference type="Proteomes" id="UP001219518"/>
    </source>
</evidence>
<gene>
    <name evidence="2" type="ORF">KUF71_002019</name>
</gene>
<evidence type="ECO:0000313" key="2">
    <source>
        <dbReference type="EMBL" id="KAK3923611.1"/>
    </source>
</evidence>
<dbReference type="Proteomes" id="UP001219518">
    <property type="component" value="Unassembled WGS sequence"/>
</dbReference>
<organism evidence="2 3">
    <name type="scientific">Frankliniella fusca</name>
    <dbReference type="NCBI Taxonomy" id="407009"/>
    <lineage>
        <taxon>Eukaryota</taxon>
        <taxon>Metazoa</taxon>
        <taxon>Ecdysozoa</taxon>
        <taxon>Arthropoda</taxon>
        <taxon>Hexapoda</taxon>
        <taxon>Insecta</taxon>
        <taxon>Pterygota</taxon>
        <taxon>Neoptera</taxon>
        <taxon>Paraneoptera</taxon>
        <taxon>Thysanoptera</taxon>
        <taxon>Terebrantia</taxon>
        <taxon>Thripoidea</taxon>
        <taxon>Thripidae</taxon>
        <taxon>Frankliniella</taxon>
    </lineage>
</organism>
<reference evidence="2" key="2">
    <citation type="journal article" date="2023" name="BMC Genomics">
        <title>Pest status, molecular evolution, and epigenetic factors derived from the genome assembly of Frankliniella fusca, a thysanopteran phytovirus vector.</title>
        <authorList>
            <person name="Catto M.A."/>
            <person name="Labadie P.E."/>
            <person name="Jacobson A.L."/>
            <person name="Kennedy G.G."/>
            <person name="Srinivasan R."/>
            <person name="Hunt B.G."/>
        </authorList>
    </citation>
    <scope>NUCLEOTIDE SEQUENCE</scope>
    <source>
        <strain evidence="2">PL_HMW_Pooled</strain>
    </source>
</reference>
<sequence>DEPETKKSLKTKFNKTTIKQDATYLSQKPSTSKKLPKKLSRDLTSSDTSDTSDDDNKVR</sequence>